<dbReference type="OrthoDB" id="2754773at2759"/>
<evidence type="ECO:0000313" key="2">
    <source>
        <dbReference type="Proteomes" id="UP000054097"/>
    </source>
</evidence>
<evidence type="ECO:0000313" key="1">
    <source>
        <dbReference type="EMBL" id="KIM27336.1"/>
    </source>
</evidence>
<evidence type="ECO:0008006" key="3">
    <source>
        <dbReference type="Google" id="ProtNLM"/>
    </source>
</evidence>
<organism evidence="1 2">
    <name type="scientific">Serendipita vermifera MAFF 305830</name>
    <dbReference type="NCBI Taxonomy" id="933852"/>
    <lineage>
        <taxon>Eukaryota</taxon>
        <taxon>Fungi</taxon>
        <taxon>Dikarya</taxon>
        <taxon>Basidiomycota</taxon>
        <taxon>Agaricomycotina</taxon>
        <taxon>Agaricomycetes</taxon>
        <taxon>Sebacinales</taxon>
        <taxon>Serendipitaceae</taxon>
        <taxon>Serendipita</taxon>
    </lineage>
</organism>
<dbReference type="EMBL" id="KN824299">
    <property type="protein sequence ID" value="KIM27336.1"/>
    <property type="molecule type" value="Genomic_DNA"/>
</dbReference>
<sequence>MNIRTMEHQRQALLDKIERLSLQQPVDERAVQKLKNEYNQVITRTRNQHYGLPCDILDIFPPEVWARMIDFAMPSYEDDEALLELTLVSDKWRHALVSTPVLWSRIHINGRDQDSLAKIMTFIALSRTVAVSIFISAPPLHDHETLRDLVASIGPRLREVVITPNYGAFPRYRFPRQQVVSVFDQLFFDMSDLVTEVTRVHLEDDSEEYMYKELWRQAENTPLAPKLDAIHGGECDQASFQLLQDRFERLEGLDSWMPIQNILVNNLFVPEAQLLQIANAVHRVPTEIRRVGLPRLGNLTSLTYGSGYPDALVSLLDLVAPQLVQLVLKVPSSRLDTLKVGLTTASKLRRLLLMVDHQLPEDAEREGRSSRLDWGPIVPISTLRYLNVWVIRPLSDEVQQTLRTLILRFIEMYRNVKDAYFSLKDPEGFIEAVLRHLSTHSGIQSLSLNGYILRSSSLPPKVTLKHVERLRISDINLLSWLEVPTLCSLEYVWTSDMNENSISRNTNVRKLSVTRNQDSLSCDIHLPVKSFPFLTHLRTTFARSSINGSWTDTFSVGSFLYLSSISIYIRGALDLCPYPTMFCYQLLCEPDCCPSLEEVHFFGYPPEWDILLIMLERRNFLTTSAVSRIKRLRLPFITEELCDPVVSLLRGMFVNRPSNNELVLGGAPLSLLDENLSGCYVCLVNMMSPCDFKVAAKSEWQPHDGKKLRSFLGWHGPSPSTAREALEWIGVRQSLIQDFLSELESWGNMYTRKMSCYKTRQAFQISEHGVYESW</sequence>
<dbReference type="AlphaFoldDB" id="A0A0C3B778"/>
<gene>
    <name evidence="1" type="ORF">M408DRAFT_169099</name>
</gene>
<keyword evidence="2" id="KW-1185">Reference proteome</keyword>
<accession>A0A0C3B778</accession>
<proteinExistence type="predicted"/>
<reference evidence="1 2" key="1">
    <citation type="submission" date="2014-04" db="EMBL/GenBank/DDBJ databases">
        <authorList>
            <consortium name="DOE Joint Genome Institute"/>
            <person name="Kuo A."/>
            <person name="Zuccaro A."/>
            <person name="Kohler A."/>
            <person name="Nagy L.G."/>
            <person name="Floudas D."/>
            <person name="Copeland A."/>
            <person name="Barry K.W."/>
            <person name="Cichocki N."/>
            <person name="Veneault-Fourrey C."/>
            <person name="LaButti K."/>
            <person name="Lindquist E.A."/>
            <person name="Lipzen A."/>
            <person name="Lundell T."/>
            <person name="Morin E."/>
            <person name="Murat C."/>
            <person name="Sun H."/>
            <person name="Tunlid A."/>
            <person name="Henrissat B."/>
            <person name="Grigoriev I.V."/>
            <person name="Hibbett D.S."/>
            <person name="Martin F."/>
            <person name="Nordberg H.P."/>
            <person name="Cantor M.N."/>
            <person name="Hua S.X."/>
        </authorList>
    </citation>
    <scope>NUCLEOTIDE SEQUENCE [LARGE SCALE GENOMIC DNA]</scope>
    <source>
        <strain evidence="1 2">MAFF 305830</strain>
    </source>
</reference>
<dbReference type="Proteomes" id="UP000054097">
    <property type="component" value="Unassembled WGS sequence"/>
</dbReference>
<protein>
    <recommendedName>
        <fullName evidence="3">F-box domain-containing protein</fullName>
    </recommendedName>
</protein>
<reference evidence="2" key="2">
    <citation type="submission" date="2015-01" db="EMBL/GenBank/DDBJ databases">
        <title>Evolutionary Origins and Diversification of the Mycorrhizal Mutualists.</title>
        <authorList>
            <consortium name="DOE Joint Genome Institute"/>
            <consortium name="Mycorrhizal Genomics Consortium"/>
            <person name="Kohler A."/>
            <person name="Kuo A."/>
            <person name="Nagy L.G."/>
            <person name="Floudas D."/>
            <person name="Copeland A."/>
            <person name="Barry K.W."/>
            <person name="Cichocki N."/>
            <person name="Veneault-Fourrey C."/>
            <person name="LaButti K."/>
            <person name="Lindquist E.A."/>
            <person name="Lipzen A."/>
            <person name="Lundell T."/>
            <person name="Morin E."/>
            <person name="Murat C."/>
            <person name="Riley R."/>
            <person name="Ohm R."/>
            <person name="Sun H."/>
            <person name="Tunlid A."/>
            <person name="Henrissat B."/>
            <person name="Grigoriev I.V."/>
            <person name="Hibbett D.S."/>
            <person name="Martin F."/>
        </authorList>
    </citation>
    <scope>NUCLEOTIDE SEQUENCE [LARGE SCALE GENOMIC DNA]</scope>
    <source>
        <strain evidence="2">MAFF 305830</strain>
    </source>
</reference>
<dbReference type="HOGENOM" id="CLU_015287_2_0_1"/>
<name>A0A0C3B778_SERVB</name>